<dbReference type="InterPro" id="IPR050618">
    <property type="entry name" value="Ubq-SigPath_Reg"/>
</dbReference>
<dbReference type="EMBL" id="NBIV01000069">
    <property type="protein sequence ID" value="PXF45126.1"/>
    <property type="molecule type" value="Genomic_DNA"/>
</dbReference>
<sequence length="275" mass="30716">MQVNSGTAPSVPHDVLHRHILNYLIHHRYEQTATAFLREQAILHPNAASSAPSNPAPYISQVRTRAKIADALQKGNVLGALHLSDSLLASQKQTIASSFPLLHVRLLCQHFTELVRDGQSVHALQFAQHMIAPLAKQCSSLMPLLRTYLPLLAYDRPELSPAFELVNVSQRTVLADELDGRLARLLTGADALIDQHSDLERLLRHLTMVMRLSGTEKCCSQGCDSWNVAHVLREMDEGESEKGASSPSPPPRQEQRQPERQTEEQTEQEPQQQQE</sequence>
<accession>A0A2V3ISM4</accession>
<dbReference type="Proteomes" id="UP000247409">
    <property type="component" value="Unassembled WGS sequence"/>
</dbReference>
<feature type="domain" description="CRA" evidence="2">
    <location>
        <begin position="118"/>
        <end position="218"/>
    </location>
</feature>
<dbReference type="PROSITE" id="PS50896">
    <property type="entry name" value="LISH"/>
    <property type="match status" value="1"/>
</dbReference>
<feature type="region of interest" description="Disordered" evidence="1">
    <location>
        <begin position="234"/>
        <end position="275"/>
    </location>
</feature>
<evidence type="ECO:0000256" key="1">
    <source>
        <dbReference type="SAM" id="MobiDB-lite"/>
    </source>
</evidence>
<dbReference type="InterPro" id="IPR024964">
    <property type="entry name" value="CTLH/CRA"/>
</dbReference>
<dbReference type="OrthoDB" id="2415936at2759"/>
<evidence type="ECO:0000313" key="3">
    <source>
        <dbReference type="EMBL" id="PXF45126.1"/>
    </source>
</evidence>
<dbReference type="AlphaFoldDB" id="A0A2V3ISM4"/>
<dbReference type="SMART" id="SM00757">
    <property type="entry name" value="CRA"/>
    <property type="match status" value="1"/>
</dbReference>
<gene>
    <name evidence="3" type="ORF">BWQ96_05100</name>
</gene>
<dbReference type="Pfam" id="PF10607">
    <property type="entry name" value="CTLH"/>
    <property type="match status" value="1"/>
</dbReference>
<organism evidence="3 4">
    <name type="scientific">Gracilariopsis chorda</name>
    <dbReference type="NCBI Taxonomy" id="448386"/>
    <lineage>
        <taxon>Eukaryota</taxon>
        <taxon>Rhodophyta</taxon>
        <taxon>Florideophyceae</taxon>
        <taxon>Rhodymeniophycidae</taxon>
        <taxon>Gracilariales</taxon>
        <taxon>Gracilariaceae</taxon>
        <taxon>Gracilariopsis</taxon>
    </lineage>
</organism>
<proteinExistence type="predicted"/>
<name>A0A2V3ISM4_9FLOR</name>
<dbReference type="InterPro" id="IPR006594">
    <property type="entry name" value="LisH"/>
</dbReference>
<dbReference type="STRING" id="448386.A0A2V3ISM4"/>
<keyword evidence="4" id="KW-1185">Reference proteome</keyword>
<comment type="caution">
    <text evidence="3">The sequence shown here is derived from an EMBL/GenBank/DDBJ whole genome shotgun (WGS) entry which is preliminary data.</text>
</comment>
<reference evidence="3 4" key="1">
    <citation type="journal article" date="2018" name="Mol. Biol. Evol.">
        <title>Analysis of the draft genome of the red seaweed Gracilariopsis chorda provides insights into genome size evolution in Rhodophyta.</title>
        <authorList>
            <person name="Lee J."/>
            <person name="Yang E.C."/>
            <person name="Graf L."/>
            <person name="Yang J.H."/>
            <person name="Qiu H."/>
            <person name="Zel Zion U."/>
            <person name="Chan C.X."/>
            <person name="Stephens T.G."/>
            <person name="Weber A.P.M."/>
            <person name="Boo G.H."/>
            <person name="Boo S.M."/>
            <person name="Kim K.M."/>
            <person name="Shin Y."/>
            <person name="Jung M."/>
            <person name="Lee S.J."/>
            <person name="Yim H.S."/>
            <person name="Lee J.H."/>
            <person name="Bhattacharya D."/>
            <person name="Yoon H.S."/>
        </authorList>
    </citation>
    <scope>NUCLEOTIDE SEQUENCE [LARGE SCALE GENOMIC DNA]</scope>
    <source>
        <strain evidence="3 4">SKKU-2015</strain>
        <tissue evidence="3">Whole body</tissue>
    </source>
</reference>
<dbReference type="Pfam" id="PF08513">
    <property type="entry name" value="LisH"/>
    <property type="match status" value="1"/>
</dbReference>
<evidence type="ECO:0000313" key="4">
    <source>
        <dbReference type="Proteomes" id="UP000247409"/>
    </source>
</evidence>
<dbReference type="PANTHER" id="PTHR12864">
    <property type="entry name" value="RAN BINDING PROTEIN 9-RELATED"/>
    <property type="match status" value="1"/>
</dbReference>
<feature type="compositionally biased region" description="Basic and acidic residues" evidence="1">
    <location>
        <begin position="253"/>
        <end position="263"/>
    </location>
</feature>
<dbReference type="InterPro" id="IPR013144">
    <property type="entry name" value="CRA_dom"/>
</dbReference>
<protein>
    <submittedName>
        <fullName evidence="3">Glucose-induced degradation protein 8-like</fullName>
    </submittedName>
</protein>
<evidence type="ECO:0000259" key="2">
    <source>
        <dbReference type="SMART" id="SM00757"/>
    </source>
</evidence>